<comment type="caution">
    <text evidence="3">The sequence shown here is derived from an EMBL/GenBank/DDBJ whole genome shotgun (WGS) entry which is preliminary data.</text>
</comment>
<evidence type="ECO:0000313" key="3">
    <source>
        <dbReference type="EMBL" id="KAL3852328.1"/>
    </source>
</evidence>
<evidence type="ECO:0000313" key="4">
    <source>
        <dbReference type="Proteomes" id="UP001634394"/>
    </source>
</evidence>
<gene>
    <name evidence="3" type="ORF">ACJMK2_015985</name>
</gene>
<dbReference type="EMBL" id="JBJQND010000015">
    <property type="protein sequence ID" value="KAL3852328.1"/>
    <property type="molecule type" value="Genomic_DNA"/>
</dbReference>
<evidence type="ECO:0008006" key="5">
    <source>
        <dbReference type="Google" id="ProtNLM"/>
    </source>
</evidence>
<evidence type="ECO:0000256" key="1">
    <source>
        <dbReference type="SAM" id="Coils"/>
    </source>
</evidence>
<protein>
    <recommendedName>
        <fullName evidence="5">Syntaxin N-terminal domain-containing protein</fullName>
    </recommendedName>
</protein>
<dbReference type="AlphaFoldDB" id="A0ABD3UVA1"/>
<organism evidence="3 4">
    <name type="scientific">Sinanodonta woodiana</name>
    <name type="common">Chinese pond mussel</name>
    <name type="synonym">Anodonta woodiana</name>
    <dbReference type="NCBI Taxonomy" id="1069815"/>
    <lineage>
        <taxon>Eukaryota</taxon>
        <taxon>Metazoa</taxon>
        <taxon>Spiralia</taxon>
        <taxon>Lophotrochozoa</taxon>
        <taxon>Mollusca</taxon>
        <taxon>Bivalvia</taxon>
        <taxon>Autobranchia</taxon>
        <taxon>Heteroconchia</taxon>
        <taxon>Palaeoheterodonta</taxon>
        <taxon>Unionida</taxon>
        <taxon>Unionoidea</taxon>
        <taxon>Unionidae</taxon>
        <taxon>Unioninae</taxon>
        <taxon>Sinanodonta</taxon>
    </lineage>
</organism>
<keyword evidence="1" id="KW-0175">Coiled coil</keyword>
<feature type="transmembrane region" description="Helical" evidence="2">
    <location>
        <begin position="12"/>
        <end position="32"/>
    </location>
</feature>
<dbReference type="Proteomes" id="UP001634394">
    <property type="component" value="Unassembled WGS sequence"/>
</dbReference>
<feature type="coiled-coil region" evidence="1">
    <location>
        <begin position="49"/>
        <end position="76"/>
    </location>
</feature>
<proteinExistence type="predicted"/>
<reference evidence="3 4" key="1">
    <citation type="submission" date="2024-11" db="EMBL/GenBank/DDBJ databases">
        <title>Chromosome-level genome assembly of the freshwater bivalve Anodonta woodiana.</title>
        <authorList>
            <person name="Chen X."/>
        </authorList>
    </citation>
    <scope>NUCLEOTIDE SEQUENCE [LARGE SCALE GENOMIC DNA]</scope>
    <source>
        <strain evidence="3">MN2024</strain>
        <tissue evidence="3">Gills</tissue>
    </source>
</reference>
<keyword evidence="2" id="KW-1133">Transmembrane helix</keyword>
<evidence type="ECO:0000256" key="2">
    <source>
        <dbReference type="SAM" id="Phobius"/>
    </source>
</evidence>
<keyword evidence="4" id="KW-1185">Reference proteome</keyword>
<name>A0ABD3UVA1_SINWO</name>
<keyword evidence="2" id="KW-0472">Membrane</keyword>
<keyword evidence="2" id="KW-0812">Transmembrane</keyword>
<sequence length="140" mass="15934">MTPESRSGAEQLQTCVLNFNFIVLLHFCNVILGKIDRVEKRFQDPTINIKEAATDIESLEQEFARLRNDLSQVALENAKIKCTGKGIEMDRRIKRRQKLPGELARDAELSSEEEIMRVMTSACDRLQQISSTRTSMATNC</sequence>
<accession>A0ABD3UVA1</accession>